<keyword evidence="5 9" id="KW-0547">Nucleotide-binding</keyword>
<dbReference type="NCBIfam" id="TIGR01313">
    <property type="entry name" value="therm_gnt_kin"/>
    <property type="match status" value="1"/>
</dbReference>
<evidence type="ECO:0000256" key="4">
    <source>
        <dbReference type="ARBA" id="ARBA00022679"/>
    </source>
</evidence>
<comment type="similarity">
    <text evidence="2 9">Belongs to the gluconokinase GntK/GntV family.</text>
</comment>
<organism evidence="10 11">
    <name type="scientific">Microbacterium lacus</name>
    <dbReference type="NCBI Taxonomy" id="415217"/>
    <lineage>
        <taxon>Bacteria</taxon>
        <taxon>Bacillati</taxon>
        <taxon>Actinomycetota</taxon>
        <taxon>Actinomycetes</taxon>
        <taxon>Micrococcales</taxon>
        <taxon>Microbacteriaceae</taxon>
        <taxon>Microbacterium</taxon>
    </lineage>
</organism>
<dbReference type="EC" id="2.7.1.12" evidence="3 9"/>
<keyword evidence="11" id="KW-1185">Reference proteome</keyword>
<evidence type="ECO:0000313" key="10">
    <source>
        <dbReference type="EMBL" id="GAA1684060.1"/>
    </source>
</evidence>
<dbReference type="SUPFAM" id="SSF52540">
    <property type="entry name" value="P-loop containing nucleoside triphosphate hydrolases"/>
    <property type="match status" value="1"/>
</dbReference>
<evidence type="ECO:0000256" key="6">
    <source>
        <dbReference type="ARBA" id="ARBA00022777"/>
    </source>
</evidence>
<protein>
    <recommendedName>
        <fullName evidence="3 9">Gluconokinase</fullName>
        <ecNumber evidence="3 9">2.7.1.12</ecNumber>
    </recommendedName>
</protein>
<keyword evidence="6 9" id="KW-0418">Kinase</keyword>
<comment type="caution">
    <text evidence="10">The sequence shown here is derived from an EMBL/GenBank/DDBJ whole genome shotgun (WGS) entry which is preliminary data.</text>
</comment>
<keyword evidence="4 9" id="KW-0808">Transferase</keyword>
<keyword evidence="7 9" id="KW-0067">ATP-binding</keyword>
<evidence type="ECO:0000256" key="1">
    <source>
        <dbReference type="ARBA" id="ARBA00004761"/>
    </source>
</evidence>
<dbReference type="InterPro" id="IPR006001">
    <property type="entry name" value="Therm_gnt_kin"/>
</dbReference>
<proteinExistence type="inferred from homology"/>
<evidence type="ECO:0000256" key="8">
    <source>
        <dbReference type="ARBA" id="ARBA00048090"/>
    </source>
</evidence>
<reference evidence="10 11" key="1">
    <citation type="journal article" date="2019" name="Int. J. Syst. Evol. Microbiol.">
        <title>The Global Catalogue of Microorganisms (GCM) 10K type strain sequencing project: providing services to taxonomists for standard genome sequencing and annotation.</title>
        <authorList>
            <consortium name="The Broad Institute Genomics Platform"/>
            <consortium name="The Broad Institute Genome Sequencing Center for Infectious Disease"/>
            <person name="Wu L."/>
            <person name="Ma J."/>
        </authorList>
    </citation>
    <scope>NUCLEOTIDE SEQUENCE [LARGE SCALE GENOMIC DNA]</scope>
    <source>
        <strain evidence="10 11">JCM 15575</strain>
    </source>
</reference>
<dbReference type="PANTHER" id="PTHR43442">
    <property type="entry name" value="GLUCONOKINASE-RELATED"/>
    <property type="match status" value="1"/>
</dbReference>
<evidence type="ECO:0000256" key="7">
    <source>
        <dbReference type="ARBA" id="ARBA00022840"/>
    </source>
</evidence>
<gene>
    <name evidence="10" type="ORF">GCM10009807_29860</name>
</gene>
<evidence type="ECO:0000256" key="3">
    <source>
        <dbReference type="ARBA" id="ARBA00012054"/>
    </source>
</evidence>
<dbReference type="EMBL" id="BAAAPK010000001">
    <property type="protein sequence ID" value="GAA1684060.1"/>
    <property type="molecule type" value="Genomic_DNA"/>
</dbReference>
<evidence type="ECO:0000256" key="2">
    <source>
        <dbReference type="ARBA" id="ARBA00008420"/>
    </source>
</evidence>
<dbReference type="PANTHER" id="PTHR43442:SF3">
    <property type="entry name" value="GLUCONOKINASE-RELATED"/>
    <property type="match status" value="1"/>
</dbReference>
<comment type="pathway">
    <text evidence="1">Carbohydrate acid metabolism.</text>
</comment>
<comment type="catalytic activity">
    <reaction evidence="8 9">
        <text>D-gluconate + ATP = 6-phospho-D-gluconate + ADP + H(+)</text>
        <dbReference type="Rhea" id="RHEA:19433"/>
        <dbReference type="ChEBI" id="CHEBI:15378"/>
        <dbReference type="ChEBI" id="CHEBI:18391"/>
        <dbReference type="ChEBI" id="CHEBI:30616"/>
        <dbReference type="ChEBI" id="CHEBI:58759"/>
        <dbReference type="ChEBI" id="CHEBI:456216"/>
        <dbReference type="EC" id="2.7.1.12"/>
    </reaction>
</comment>
<dbReference type="Proteomes" id="UP001500596">
    <property type="component" value="Unassembled WGS sequence"/>
</dbReference>
<evidence type="ECO:0000256" key="5">
    <source>
        <dbReference type="ARBA" id="ARBA00022741"/>
    </source>
</evidence>
<evidence type="ECO:0000313" key="11">
    <source>
        <dbReference type="Proteomes" id="UP001500596"/>
    </source>
</evidence>
<dbReference type="RefSeq" id="WP_344055677.1">
    <property type="nucleotide sequence ID" value="NZ_BAAAPK010000001.1"/>
</dbReference>
<evidence type="ECO:0000256" key="9">
    <source>
        <dbReference type="RuleBase" id="RU363066"/>
    </source>
</evidence>
<sequence>MGDGSALVVMGVSGAGKSTIAAAVAARVGGIFLDADDFHPASNVAKMTAGIPLDDDDRAPWLAAVGDEIARRTTAGEIVVVACSSLKRAHRDALRARADGTCFALLDGSPELLATRLGARADHFMPATLLNSQLVALERLQPDETGFAVDISQTPDAITAEVVACWRDVAEAAARHPRI</sequence>
<name>A0ABN3F4P4_9MICO</name>
<dbReference type="CDD" id="cd02021">
    <property type="entry name" value="GntK"/>
    <property type="match status" value="1"/>
</dbReference>
<dbReference type="Pfam" id="PF13671">
    <property type="entry name" value="AAA_33"/>
    <property type="match status" value="1"/>
</dbReference>
<accession>A0ABN3F4P4</accession>
<dbReference type="InterPro" id="IPR027417">
    <property type="entry name" value="P-loop_NTPase"/>
</dbReference>
<dbReference type="Gene3D" id="3.40.50.300">
    <property type="entry name" value="P-loop containing nucleotide triphosphate hydrolases"/>
    <property type="match status" value="1"/>
</dbReference>